<dbReference type="KEGG" id="cvn:111116208"/>
<evidence type="ECO:0000259" key="1">
    <source>
        <dbReference type="Pfam" id="PF24764"/>
    </source>
</evidence>
<sequence>MEEDGMLQPTDEIHLAALHLVFKPRIQKHLDCFREALCNRPLRTERGQSPVQLWIRGQILDPLWQPHSEVDLENYGIDYDGPIPTEISHVDVPSTSNLQDMAQEETILQIVEKDSTLFGVDLYQELVQLLRNN</sequence>
<dbReference type="InterPro" id="IPR058913">
    <property type="entry name" value="Integrase_dom_put"/>
</dbReference>
<feature type="domain" description="Integrase core" evidence="1">
    <location>
        <begin position="1"/>
        <end position="59"/>
    </location>
</feature>
<proteinExistence type="predicted"/>
<keyword evidence="2" id="KW-1185">Reference proteome</keyword>
<evidence type="ECO:0000313" key="2">
    <source>
        <dbReference type="Proteomes" id="UP000694844"/>
    </source>
</evidence>
<dbReference type="OrthoDB" id="6149502at2759"/>
<evidence type="ECO:0000313" key="3">
    <source>
        <dbReference type="RefSeq" id="XP_022310900.1"/>
    </source>
</evidence>
<reference evidence="3" key="1">
    <citation type="submission" date="2025-08" db="UniProtKB">
        <authorList>
            <consortium name="RefSeq"/>
        </authorList>
    </citation>
    <scope>IDENTIFICATION</scope>
    <source>
        <tissue evidence="3">Whole sample</tissue>
    </source>
</reference>
<gene>
    <name evidence="3" type="primary">LOC111116208</name>
</gene>
<protein>
    <submittedName>
        <fullName evidence="3">Uncharacterized protein LOC111116208</fullName>
    </submittedName>
</protein>
<dbReference type="GeneID" id="111116208"/>
<dbReference type="RefSeq" id="XP_022310900.1">
    <property type="nucleotide sequence ID" value="XM_022455192.1"/>
</dbReference>
<organism evidence="2 3">
    <name type="scientific">Crassostrea virginica</name>
    <name type="common">Eastern oyster</name>
    <dbReference type="NCBI Taxonomy" id="6565"/>
    <lineage>
        <taxon>Eukaryota</taxon>
        <taxon>Metazoa</taxon>
        <taxon>Spiralia</taxon>
        <taxon>Lophotrochozoa</taxon>
        <taxon>Mollusca</taxon>
        <taxon>Bivalvia</taxon>
        <taxon>Autobranchia</taxon>
        <taxon>Pteriomorphia</taxon>
        <taxon>Ostreida</taxon>
        <taxon>Ostreoidea</taxon>
        <taxon>Ostreidae</taxon>
        <taxon>Crassostrea</taxon>
    </lineage>
</organism>
<accession>A0A8B8C5M3</accession>
<dbReference type="Pfam" id="PF24764">
    <property type="entry name" value="rva_4"/>
    <property type="match status" value="1"/>
</dbReference>
<dbReference type="AlphaFoldDB" id="A0A8B8C5M3"/>
<name>A0A8B8C5M3_CRAVI</name>
<dbReference type="Proteomes" id="UP000694844">
    <property type="component" value="Chromosome 10"/>
</dbReference>